<gene>
    <name evidence="3" type="primary">abhd12_0</name>
    <name evidence="3" type="ORF">LSUE1_G009161</name>
</gene>
<comment type="caution">
    <text evidence="3">The sequence shown here is derived from an EMBL/GenBank/DDBJ whole genome shotgun (WGS) entry which is preliminary data.</text>
</comment>
<dbReference type="OrthoDB" id="446723at2759"/>
<dbReference type="SUPFAM" id="SSF53474">
    <property type="entry name" value="alpha/beta-Hydrolases"/>
    <property type="match status" value="1"/>
</dbReference>
<keyword evidence="1" id="KW-1133">Transmembrane helix</keyword>
<sequence length="394" mass="43371">MAALAPVFRKAYWALIISVFLYITALIALTNPWLQRHVLYAHKVQMTWLQDINKPEQFGFAKNQITPFNFTTPDHETIYAWHVMPLGLYAKHESEILQQPSGFADDITQTKAFQLLRDDPDSRLIINFHGNAGTVAQGWRTDSYRALSDGSTSNIHILAIDYRGFGHSTGFPTEAGIITDGVAAVEWALQVVKIPSDRIVILGQSLGTAVTSAVVEHYAIKGVNFAGVVLVAGFTSLAELLPGYSIGGYLPVLSPLKSTPALLDLFSSQLVDKWPSAIRLANFVRLSKRVRLFLIHAKDDYEIPWSHAEGLFIAAANATTDEGMDLELLQKMKARNTVDMGDGSFISTWKSGNNKIIREQVVAYGHHSRVLTYATVSLAALKAFDLDDGGTLPV</sequence>
<organism evidence="3 4">
    <name type="scientific">Lachnellula suecica</name>
    <dbReference type="NCBI Taxonomy" id="602035"/>
    <lineage>
        <taxon>Eukaryota</taxon>
        <taxon>Fungi</taxon>
        <taxon>Dikarya</taxon>
        <taxon>Ascomycota</taxon>
        <taxon>Pezizomycotina</taxon>
        <taxon>Leotiomycetes</taxon>
        <taxon>Helotiales</taxon>
        <taxon>Lachnaceae</taxon>
        <taxon>Lachnellula</taxon>
    </lineage>
</organism>
<dbReference type="EMBL" id="QGMK01002810">
    <property type="protein sequence ID" value="TVY55881.1"/>
    <property type="molecule type" value="Genomic_DNA"/>
</dbReference>
<dbReference type="PANTHER" id="PTHR12277">
    <property type="entry name" value="ALPHA/BETA HYDROLASE DOMAIN-CONTAINING PROTEIN"/>
    <property type="match status" value="1"/>
</dbReference>
<evidence type="ECO:0000313" key="4">
    <source>
        <dbReference type="Proteomes" id="UP000469558"/>
    </source>
</evidence>
<evidence type="ECO:0000259" key="2">
    <source>
        <dbReference type="Pfam" id="PF12697"/>
    </source>
</evidence>
<feature type="transmembrane region" description="Helical" evidence="1">
    <location>
        <begin position="12"/>
        <end position="34"/>
    </location>
</feature>
<keyword evidence="1" id="KW-0472">Membrane</keyword>
<dbReference type="Pfam" id="PF12697">
    <property type="entry name" value="Abhydrolase_6"/>
    <property type="match status" value="1"/>
</dbReference>
<dbReference type="AlphaFoldDB" id="A0A8T9BRF0"/>
<feature type="domain" description="AB hydrolase-1" evidence="2">
    <location>
        <begin position="129"/>
        <end position="301"/>
    </location>
</feature>
<keyword evidence="1" id="KW-0812">Transmembrane</keyword>
<keyword evidence="4" id="KW-1185">Reference proteome</keyword>
<evidence type="ECO:0000313" key="3">
    <source>
        <dbReference type="EMBL" id="TVY55881.1"/>
    </source>
</evidence>
<protein>
    <submittedName>
        <fullName evidence="3">Monoacylglycerol lipase ABHD12</fullName>
    </submittedName>
</protein>
<dbReference type="PANTHER" id="PTHR12277:SF81">
    <property type="entry name" value="PROTEIN ABHD13"/>
    <property type="match status" value="1"/>
</dbReference>
<dbReference type="Gene3D" id="3.40.50.1820">
    <property type="entry name" value="alpha/beta hydrolase"/>
    <property type="match status" value="1"/>
</dbReference>
<name>A0A8T9BRF0_9HELO</name>
<dbReference type="Proteomes" id="UP000469558">
    <property type="component" value="Unassembled WGS sequence"/>
</dbReference>
<dbReference type="InterPro" id="IPR000073">
    <property type="entry name" value="AB_hydrolase_1"/>
</dbReference>
<accession>A0A8T9BRF0</accession>
<proteinExistence type="predicted"/>
<dbReference type="InterPro" id="IPR029058">
    <property type="entry name" value="AB_hydrolase_fold"/>
</dbReference>
<reference evidence="3 4" key="1">
    <citation type="submission" date="2018-05" db="EMBL/GenBank/DDBJ databases">
        <title>Genome sequencing and assembly of the regulated plant pathogen Lachnellula willkommii and related sister species for the development of diagnostic species identification markers.</title>
        <authorList>
            <person name="Giroux E."/>
            <person name="Bilodeau G."/>
        </authorList>
    </citation>
    <scope>NUCLEOTIDE SEQUENCE [LARGE SCALE GENOMIC DNA]</scope>
    <source>
        <strain evidence="3 4">CBS 268.59</strain>
    </source>
</reference>
<evidence type="ECO:0000256" key="1">
    <source>
        <dbReference type="SAM" id="Phobius"/>
    </source>
</evidence>